<sequence>MVEHQSLLNFLYAFSDILRLTEQDVFLAITSISFDIAGLELYLPTCTGATVVLASRKDATAATTLHHLLDHHKISMMQATPATWRLLMDAGWQGTPGLSVLCGGEALPANQASRLSRGVGSLRNLYGPTETTIWSSSFFVDARPGVSHQNVPIGRPIANTRIYLLDAHGQPVPFGAVGELYIGGAGVARGYLNRPELTAERFLADPFSGEPGARMYKTGDLAC</sequence>
<proteinExistence type="predicted"/>
<dbReference type="InterPro" id="IPR000873">
    <property type="entry name" value="AMP-dep_synth/lig_dom"/>
</dbReference>
<feature type="non-terminal residue" evidence="2">
    <location>
        <position position="223"/>
    </location>
</feature>
<evidence type="ECO:0000313" key="2">
    <source>
        <dbReference type="EMBL" id="MEI1253101.1"/>
    </source>
</evidence>
<organism evidence="2 3">
    <name type="scientific">Rhizobium aouanii</name>
    <dbReference type="NCBI Taxonomy" id="3118145"/>
    <lineage>
        <taxon>Bacteria</taxon>
        <taxon>Pseudomonadati</taxon>
        <taxon>Pseudomonadota</taxon>
        <taxon>Alphaproteobacteria</taxon>
        <taxon>Hyphomicrobiales</taxon>
        <taxon>Rhizobiaceae</taxon>
        <taxon>Rhizobium/Agrobacterium group</taxon>
        <taxon>Rhizobium</taxon>
    </lineage>
</organism>
<dbReference type="PANTHER" id="PTHR45527">
    <property type="entry name" value="NONRIBOSOMAL PEPTIDE SYNTHETASE"/>
    <property type="match status" value="1"/>
</dbReference>
<evidence type="ECO:0000313" key="3">
    <source>
        <dbReference type="Proteomes" id="UP001531129"/>
    </source>
</evidence>
<dbReference type="RefSeq" id="WP_335916768.1">
    <property type="nucleotide sequence ID" value="NZ_JBAMYC010000065.1"/>
</dbReference>
<dbReference type="EMBL" id="JBAMYC010000065">
    <property type="protein sequence ID" value="MEI1253101.1"/>
    <property type="molecule type" value="Genomic_DNA"/>
</dbReference>
<dbReference type="Proteomes" id="UP001531129">
    <property type="component" value="Unassembled WGS sequence"/>
</dbReference>
<reference evidence="2 3" key="1">
    <citation type="submission" date="2024-01" db="EMBL/GenBank/DDBJ databases">
        <title>Draft genome sequences of three bacterial strains isolated from Acacia saligna represent a potential new species within the genus Rhizobium.</title>
        <authorList>
            <person name="Tambong J.T."/>
            <person name="Mnasri B."/>
        </authorList>
    </citation>
    <scope>NUCLEOTIDE SEQUENCE [LARGE SCALE GENOMIC DNA]</scope>
    <source>
        <strain evidence="2 3">1AS12I</strain>
    </source>
</reference>
<gene>
    <name evidence="2" type="ORF">V8Q02_34775</name>
</gene>
<keyword evidence="3" id="KW-1185">Reference proteome</keyword>
<dbReference type="PANTHER" id="PTHR45527:SF1">
    <property type="entry name" value="FATTY ACID SYNTHASE"/>
    <property type="match status" value="1"/>
</dbReference>
<comment type="caution">
    <text evidence="2">The sequence shown here is derived from an EMBL/GenBank/DDBJ whole genome shotgun (WGS) entry which is preliminary data.</text>
</comment>
<dbReference type="Gene3D" id="3.40.50.980">
    <property type="match status" value="1"/>
</dbReference>
<feature type="domain" description="AMP-dependent synthetase/ligase" evidence="1">
    <location>
        <begin position="1"/>
        <end position="192"/>
    </location>
</feature>
<accession>A0ABU8CX73</accession>
<name>A0ABU8CX73_9HYPH</name>
<dbReference type="Pfam" id="PF00501">
    <property type="entry name" value="AMP-binding"/>
    <property type="match status" value="1"/>
</dbReference>
<protein>
    <submittedName>
        <fullName evidence="2">AMP-binding protein</fullName>
    </submittedName>
</protein>
<evidence type="ECO:0000259" key="1">
    <source>
        <dbReference type="Pfam" id="PF00501"/>
    </source>
</evidence>
<dbReference type="SUPFAM" id="SSF56801">
    <property type="entry name" value="Acetyl-CoA synthetase-like"/>
    <property type="match status" value="1"/>
</dbReference>
<dbReference type="Gene3D" id="2.30.38.10">
    <property type="entry name" value="Luciferase, Domain 3"/>
    <property type="match status" value="1"/>
</dbReference>